<organism evidence="2 3">
    <name type="scientific">Pleuronectes platessa</name>
    <name type="common">European plaice</name>
    <dbReference type="NCBI Taxonomy" id="8262"/>
    <lineage>
        <taxon>Eukaryota</taxon>
        <taxon>Metazoa</taxon>
        <taxon>Chordata</taxon>
        <taxon>Craniata</taxon>
        <taxon>Vertebrata</taxon>
        <taxon>Euteleostomi</taxon>
        <taxon>Actinopterygii</taxon>
        <taxon>Neopterygii</taxon>
        <taxon>Teleostei</taxon>
        <taxon>Neoteleostei</taxon>
        <taxon>Acanthomorphata</taxon>
        <taxon>Carangaria</taxon>
        <taxon>Pleuronectiformes</taxon>
        <taxon>Pleuronectoidei</taxon>
        <taxon>Pleuronectidae</taxon>
        <taxon>Pleuronectes</taxon>
    </lineage>
</organism>
<dbReference type="EMBL" id="CADEAL010004460">
    <property type="protein sequence ID" value="CAB1460093.1"/>
    <property type="molecule type" value="Genomic_DNA"/>
</dbReference>
<dbReference type="AlphaFoldDB" id="A0A9N7Z9B7"/>
<feature type="region of interest" description="Disordered" evidence="1">
    <location>
        <begin position="56"/>
        <end position="75"/>
    </location>
</feature>
<dbReference type="Proteomes" id="UP001153269">
    <property type="component" value="Unassembled WGS sequence"/>
</dbReference>
<sequence>MDLPKGQMIGTSSWGWHNVRIVGVPKCRGSWSIVTVYTLLERVLILDEVPLLDRSHTASQPAARQENPLSTTGTGLHVVLAPSSTSLDIKQSIKRNSVSVYPE</sequence>
<gene>
    <name evidence="2" type="ORF">PLEPLA_LOCUS47930</name>
</gene>
<evidence type="ECO:0000313" key="3">
    <source>
        <dbReference type="Proteomes" id="UP001153269"/>
    </source>
</evidence>
<evidence type="ECO:0000256" key="1">
    <source>
        <dbReference type="SAM" id="MobiDB-lite"/>
    </source>
</evidence>
<proteinExistence type="predicted"/>
<feature type="compositionally biased region" description="Polar residues" evidence="1">
    <location>
        <begin position="57"/>
        <end position="74"/>
    </location>
</feature>
<keyword evidence="3" id="KW-1185">Reference proteome</keyword>
<accession>A0A9N7Z9B7</accession>
<reference evidence="2" key="1">
    <citation type="submission" date="2020-03" db="EMBL/GenBank/DDBJ databases">
        <authorList>
            <person name="Weist P."/>
        </authorList>
    </citation>
    <scope>NUCLEOTIDE SEQUENCE</scope>
</reference>
<protein>
    <submittedName>
        <fullName evidence="2">Uncharacterized protein</fullName>
    </submittedName>
</protein>
<name>A0A9N7Z9B7_PLEPL</name>
<comment type="caution">
    <text evidence="2">The sequence shown here is derived from an EMBL/GenBank/DDBJ whole genome shotgun (WGS) entry which is preliminary data.</text>
</comment>
<evidence type="ECO:0000313" key="2">
    <source>
        <dbReference type="EMBL" id="CAB1460093.1"/>
    </source>
</evidence>